<keyword evidence="5" id="KW-1185">Reference proteome</keyword>
<evidence type="ECO:0000313" key="5">
    <source>
        <dbReference type="Proteomes" id="UP001300348"/>
    </source>
</evidence>
<dbReference type="Pfam" id="PF02543">
    <property type="entry name" value="Carbam_trans_N"/>
    <property type="match status" value="1"/>
</dbReference>
<dbReference type="EMBL" id="CP133647">
    <property type="protein sequence ID" value="WNH02675.1"/>
    <property type="molecule type" value="Genomic_DNA"/>
</dbReference>
<dbReference type="RefSeq" id="WP_189760542.1">
    <property type="nucleotide sequence ID" value="NZ_CAWPOC010000256.1"/>
</dbReference>
<evidence type="ECO:0000313" key="4">
    <source>
        <dbReference type="EMBL" id="WNH02675.1"/>
    </source>
</evidence>
<dbReference type="InterPro" id="IPR043129">
    <property type="entry name" value="ATPase_NBD"/>
</dbReference>
<protein>
    <submittedName>
        <fullName evidence="4">Carbamoyltransferase C-terminal domain-containing protein</fullName>
    </submittedName>
</protein>
<evidence type="ECO:0000256" key="1">
    <source>
        <dbReference type="ARBA" id="ARBA00006129"/>
    </source>
</evidence>
<dbReference type="PANTHER" id="PTHR34847:SF1">
    <property type="entry name" value="NODULATION PROTEIN U"/>
    <property type="match status" value="1"/>
</dbReference>
<dbReference type="InterPro" id="IPR031730">
    <property type="entry name" value="Carbam_trans_C"/>
</dbReference>
<accession>A0ABY9XJC8</accession>
<comment type="similarity">
    <text evidence="1">Belongs to the NodU/CmcH family.</text>
</comment>
<gene>
    <name evidence="4" type="ORF">QL112_002775</name>
</gene>
<name>A0ABY9XJC8_9GAMM</name>
<evidence type="ECO:0000259" key="2">
    <source>
        <dbReference type="Pfam" id="PF02543"/>
    </source>
</evidence>
<reference evidence="4 5" key="1">
    <citation type="journal article" date="2023" name="Access Microbiol">
        <title>The genome of a steinernematid-associated Pseudomonas piscis bacterium encodes the biosynthesis of insect toxins.</title>
        <authorList>
            <person name="Awori R.M."/>
            <person name="Hendre P."/>
            <person name="Amugune N.O."/>
        </authorList>
    </citation>
    <scope>NUCLEOTIDE SEQUENCE [LARGE SCALE GENOMIC DNA]</scope>
    <source>
        <strain evidence="4 5">97</strain>
    </source>
</reference>
<dbReference type="Proteomes" id="UP001300348">
    <property type="component" value="Chromosome"/>
</dbReference>
<feature type="domain" description="Carbamoyltransferase C-terminal" evidence="3">
    <location>
        <begin position="411"/>
        <end position="582"/>
    </location>
</feature>
<feature type="domain" description="Carbamoyltransferase" evidence="2">
    <location>
        <begin position="35"/>
        <end position="357"/>
    </location>
</feature>
<proteinExistence type="inferred from homology"/>
<dbReference type="GeneID" id="88854446"/>
<dbReference type="PANTHER" id="PTHR34847">
    <property type="entry name" value="NODULATION PROTEIN U"/>
    <property type="match status" value="1"/>
</dbReference>
<dbReference type="SUPFAM" id="SSF53067">
    <property type="entry name" value="Actin-like ATPase domain"/>
    <property type="match status" value="1"/>
</dbReference>
<evidence type="ECO:0000259" key="3">
    <source>
        <dbReference type="Pfam" id="PF16861"/>
    </source>
</evidence>
<dbReference type="Gene3D" id="3.30.420.40">
    <property type="match status" value="2"/>
</dbReference>
<dbReference type="InterPro" id="IPR003696">
    <property type="entry name" value="Carbtransf_dom"/>
</dbReference>
<organism evidence="4 5">
    <name type="scientific">Xenorhabdus griffiniae</name>
    <dbReference type="NCBI Taxonomy" id="351672"/>
    <lineage>
        <taxon>Bacteria</taxon>
        <taxon>Pseudomonadati</taxon>
        <taxon>Pseudomonadota</taxon>
        <taxon>Gammaproteobacteria</taxon>
        <taxon>Enterobacterales</taxon>
        <taxon>Morganellaceae</taxon>
        <taxon>Xenorhabdus</taxon>
    </lineage>
</organism>
<sequence>MIVLGISGLPDAQKWLKEHYANIEPLDARICQGLDSAACIIVDGEIIAAASEERFNGVKGTGEFPRQAIDYCLRAAGIAEDEVDIIAHGFNYDACRRFFVSGADKAKFDAIYSSETVIRHFEQAGWSNVRVRFRATDHHYTHAVSAFVPSGFESALCIVADGMGETESVSIFSCRNGEFERLDTQTISSSPGIAYSICTRFLGFMFNSDEYKVMGLAAYGDSQKYSPFFHDFLRFDDETGQILVCWPQGALNSAEDGYPGALSWIQSSTRLASRHAAEEVTQDHADFAAALQKRFSEMLCNLALWWLRRSGHSRLCLAGGVFLNCRANQLIASLEEVEDIFIQPASGDDGSALGAALAHAHSYQTKASFFSPYLGPEYTDQEIQALIAEPQYKQLSFTTLGYTEEYFASAAQAIRDDLIIAWFSGRMEFGPRALGNRSILALPSGKEIKERINRTVKFREGFRPFAPAITDECLDTIFEVKHKSPYRYMLSTATVKASMANVVSGVRHADGTARTQLVTEQFNPVFYRLLKSVKHSTGHGCVVNTSFNVKGQPLIMDPRTALDTFMNTSLDRLYLQGVIVCKR</sequence>
<dbReference type="Gene3D" id="3.90.870.20">
    <property type="entry name" value="Carbamoyltransferase, C-terminal domain"/>
    <property type="match status" value="1"/>
</dbReference>
<dbReference type="InterPro" id="IPR038152">
    <property type="entry name" value="Carbam_trans_C_sf"/>
</dbReference>
<dbReference type="Pfam" id="PF16861">
    <property type="entry name" value="Carbam_trans_C"/>
    <property type="match status" value="1"/>
</dbReference>
<dbReference type="InterPro" id="IPR051338">
    <property type="entry name" value="NodU/CmcH_Carbamoyltrnsfr"/>
</dbReference>